<gene>
    <name evidence="2" type="ORF">BAUCODRAFT_295513</name>
</gene>
<evidence type="ECO:0000313" key="3">
    <source>
        <dbReference type="Proteomes" id="UP000011761"/>
    </source>
</evidence>
<dbReference type="KEGG" id="bcom:BAUCODRAFT_295513"/>
<dbReference type="GeneID" id="19110961"/>
<organism evidence="2 3">
    <name type="scientific">Baudoinia panamericana (strain UAMH 10762)</name>
    <name type="common">Angels' share fungus</name>
    <name type="synonym">Baudoinia compniacensis (strain UAMH 10762)</name>
    <dbReference type="NCBI Taxonomy" id="717646"/>
    <lineage>
        <taxon>Eukaryota</taxon>
        <taxon>Fungi</taxon>
        <taxon>Dikarya</taxon>
        <taxon>Ascomycota</taxon>
        <taxon>Pezizomycotina</taxon>
        <taxon>Dothideomycetes</taxon>
        <taxon>Dothideomycetidae</taxon>
        <taxon>Mycosphaerellales</taxon>
        <taxon>Teratosphaeriaceae</taxon>
        <taxon>Baudoinia</taxon>
    </lineage>
</organism>
<dbReference type="Proteomes" id="UP000011761">
    <property type="component" value="Unassembled WGS sequence"/>
</dbReference>
<proteinExistence type="predicted"/>
<dbReference type="RefSeq" id="XP_007680831.1">
    <property type="nucleotide sequence ID" value="XM_007682641.1"/>
</dbReference>
<protein>
    <submittedName>
        <fullName evidence="2">Uncharacterized protein</fullName>
    </submittedName>
</protein>
<evidence type="ECO:0000256" key="1">
    <source>
        <dbReference type="SAM" id="MobiDB-lite"/>
    </source>
</evidence>
<dbReference type="HOGENOM" id="CLU_1366017_0_0_1"/>
<dbReference type="EMBL" id="KB445562">
    <property type="protein sequence ID" value="EMC92552.1"/>
    <property type="molecule type" value="Genomic_DNA"/>
</dbReference>
<name>M2LEW6_BAUPA</name>
<feature type="region of interest" description="Disordered" evidence="1">
    <location>
        <begin position="1"/>
        <end position="25"/>
    </location>
</feature>
<accession>M2LEW6</accession>
<keyword evidence="3" id="KW-1185">Reference proteome</keyword>
<reference evidence="2 3" key="1">
    <citation type="journal article" date="2012" name="PLoS Pathog.">
        <title>Diverse lifestyles and strategies of plant pathogenesis encoded in the genomes of eighteen Dothideomycetes fungi.</title>
        <authorList>
            <person name="Ohm R.A."/>
            <person name="Feau N."/>
            <person name="Henrissat B."/>
            <person name="Schoch C.L."/>
            <person name="Horwitz B.A."/>
            <person name="Barry K.W."/>
            <person name="Condon B.J."/>
            <person name="Copeland A.C."/>
            <person name="Dhillon B."/>
            <person name="Glaser F."/>
            <person name="Hesse C.N."/>
            <person name="Kosti I."/>
            <person name="LaButti K."/>
            <person name="Lindquist E.A."/>
            <person name="Lucas S."/>
            <person name="Salamov A.A."/>
            <person name="Bradshaw R.E."/>
            <person name="Ciuffetti L."/>
            <person name="Hamelin R.C."/>
            <person name="Kema G.H.J."/>
            <person name="Lawrence C."/>
            <person name="Scott J.A."/>
            <person name="Spatafora J.W."/>
            <person name="Turgeon B.G."/>
            <person name="de Wit P.J.G.M."/>
            <person name="Zhong S."/>
            <person name="Goodwin S.B."/>
            <person name="Grigoriev I.V."/>
        </authorList>
    </citation>
    <scope>NUCLEOTIDE SEQUENCE [LARGE SCALE GENOMIC DNA]</scope>
    <source>
        <strain evidence="2 3">UAMH 10762</strain>
    </source>
</reference>
<evidence type="ECO:0000313" key="2">
    <source>
        <dbReference type="EMBL" id="EMC92552.1"/>
    </source>
</evidence>
<sequence length="200" mass="22542">MGGSEHTPPGSKTVSRGAGGPKGPTWLQRAMQLHPSADTAHTIVSDFLLLPDEACTFMVAIHALSDLHARLDYKQEHLGPCIRHNHLHGSRESRNQDRSSSPWHLVQVARHRSLRGGCVADVEQIPHEMVVLPEGDLDLRDACFRSYQTESCLVLLNARSQSRKDCYDQQRRNSGEVRPQSTLCRREERAAEWLKAPIRR</sequence>
<dbReference type="AlphaFoldDB" id="M2LEW6"/>